<evidence type="ECO:0008006" key="3">
    <source>
        <dbReference type="Google" id="ProtNLM"/>
    </source>
</evidence>
<dbReference type="Proteomes" id="UP000092634">
    <property type="component" value="Unassembled WGS sequence"/>
</dbReference>
<sequence length="169" mass="17989">MADLKITGMDQLRARMAGLQPKLLNGAIRAGVRQGANIIKAQARANFDGAVGPGELSGALKASIRVTPRRGTPTRIRMSIVAGTLTKSQTKKFGAESAYYSLWVERGHINRKLGEALRGSRAAAKAARAESTSNTPARPYLKPALDAKAQPAIDMLVSTIISKLPEVVK</sequence>
<dbReference type="AlphaFoldDB" id="A0A1E8PTG1"/>
<evidence type="ECO:0000313" key="1">
    <source>
        <dbReference type="EMBL" id="OFJ49598.1"/>
    </source>
</evidence>
<reference evidence="1 2" key="1">
    <citation type="submission" date="2016-10" db="EMBL/GenBank/DDBJ databases">
        <title>Updated version of Genome Assembly of Janthinobacterium lividum ERGS5:01.</title>
        <authorList>
            <person name="Kumar R."/>
            <person name="Acharya V."/>
            <person name="Singh D."/>
        </authorList>
    </citation>
    <scope>NUCLEOTIDE SEQUENCE [LARGE SCALE GENOMIC DNA]</scope>
    <source>
        <strain evidence="1 2">ERGS5:01</strain>
    </source>
</reference>
<proteinExistence type="predicted"/>
<organism evidence="1 2">
    <name type="scientific">Janthinobacterium lividum</name>
    <dbReference type="NCBI Taxonomy" id="29581"/>
    <lineage>
        <taxon>Bacteria</taxon>
        <taxon>Pseudomonadati</taxon>
        <taxon>Pseudomonadota</taxon>
        <taxon>Betaproteobacteria</taxon>
        <taxon>Burkholderiales</taxon>
        <taxon>Oxalobacteraceae</taxon>
        <taxon>Janthinobacterium</taxon>
    </lineage>
</organism>
<name>A0A1E8PTG1_9BURK</name>
<accession>A0A1E8PTG1</accession>
<comment type="caution">
    <text evidence="1">The sequence shown here is derived from an EMBL/GenBank/DDBJ whole genome shotgun (WGS) entry which is preliminary data.</text>
</comment>
<dbReference type="EMBL" id="MAQB02000001">
    <property type="protein sequence ID" value="OFJ49598.1"/>
    <property type="molecule type" value="Genomic_DNA"/>
</dbReference>
<gene>
    <name evidence="1" type="ORF">BA896_012705</name>
</gene>
<evidence type="ECO:0000313" key="2">
    <source>
        <dbReference type="Proteomes" id="UP000092634"/>
    </source>
</evidence>
<protein>
    <recommendedName>
        <fullName evidence="3">HK97 gp10 family phage protein</fullName>
    </recommendedName>
</protein>